<keyword evidence="1" id="KW-0472">Membrane</keyword>
<name>A0ABQ4KLJ5_9BACI</name>
<organism evidence="2 3">
    <name type="scientific">Lederbergia ruris</name>
    <dbReference type="NCBI Taxonomy" id="217495"/>
    <lineage>
        <taxon>Bacteria</taxon>
        <taxon>Bacillati</taxon>
        <taxon>Bacillota</taxon>
        <taxon>Bacilli</taxon>
        <taxon>Bacillales</taxon>
        <taxon>Bacillaceae</taxon>
        <taxon>Lederbergia</taxon>
    </lineage>
</organism>
<accession>A0ABQ4KLJ5</accession>
<proteinExistence type="predicted"/>
<reference evidence="2 3" key="1">
    <citation type="submission" date="2021-03" db="EMBL/GenBank/DDBJ databases">
        <title>Antimicrobial resistance genes in bacteria isolated from Japanese honey, and their potential for conferring macrolide and lincosamide resistance in the American foulbrood pathogen Paenibacillus larvae.</title>
        <authorList>
            <person name="Okamoto M."/>
            <person name="Kumagai M."/>
            <person name="Kanamori H."/>
            <person name="Takamatsu D."/>
        </authorList>
    </citation>
    <scope>NUCLEOTIDE SEQUENCE [LARGE SCALE GENOMIC DNA]</scope>
    <source>
        <strain evidence="2 3">J8TS2</strain>
    </source>
</reference>
<dbReference type="Proteomes" id="UP000679950">
    <property type="component" value="Unassembled WGS sequence"/>
</dbReference>
<keyword evidence="3" id="KW-1185">Reference proteome</keyword>
<evidence type="ECO:0000313" key="3">
    <source>
        <dbReference type="Proteomes" id="UP000679950"/>
    </source>
</evidence>
<protein>
    <recommendedName>
        <fullName evidence="4">NADH dehydrogenase subunit 3</fullName>
    </recommendedName>
</protein>
<dbReference type="RefSeq" id="WP_244702624.1">
    <property type="nucleotide sequence ID" value="NZ_JBFEGE010000028.1"/>
</dbReference>
<evidence type="ECO:0000256" key="1">
    <source>
        <dbReference type="SAM" id="Phobius"/>
    </source>
</evidence>
<dbReference type="EMBL" id="BORB01000030">
    <property type="protein sequence ID" value="GIN58820.1"/>
    <property type="molecule type" value="Genomic_DNA"/>
</dbReference>
<sequence length="49" mass="4961">MIVTVIATMTVIVSMSMIGIVTVSAILFVGAEGVADIVAMKTSMAGTDN</sequence>
<evidence type="ECO:0000313" key="2">
    <source>
        <dbReference type="EMBL" id="GIN58820.1"/>
    </source>
</evidence>
<feature type="transmembrane region" description="Helical" evidence="1">
    <location>
        <begin position="6"/>
        <end position="31"/>
    </location>
</feature>
<evidence type="ECO:0008006" key="4">
    <source>
        <dbReference type="Google" id="ProtNLM"/>
    </source>
</evidence>
<keyword evidence="1" id="KW-0812">Transmembrane</keyword>
<comment type="caution">
    <text evidence="2">The sequence shown here is derived from an EMBL/GenBank/DDBJ whole genome shotgun (WGS) entry which is preliminary data.</text>
</comment>
<gene>
    <name evidence="2" type="ORF">J8TS2_31390</name>
</gene>
<keyword evidence="1" id="KW-1133">Transmembrane helix</keyword>